<feature type="compositionally biased region" description="Basic and acidic residues" evidence="1">
    <location>
        <begin position="136"/>
        <end position="161"/>
    </location>
</feature>
<gene>
    <name evidence="2" type="ORF">VTJ49DRAFT_6209</name>
</gene>
<name>A0ABR3V253_HUMIN</name>
<comment type="caution">
    <text evidence="2">The sequence shown here is derived from an EMBL/GenBank/DDBJ whole genome shotgun (WGS) entry which is preliminary data.</text>
</comment>
<evidence type="ECO:0000256" key="1">
    <source>
        <dbReference type="SAM" id="MobiDB-lite"/>
    </source>
</evidence>
<proteinExistence type="predicted"/>
<evidence type="ECO:0000313" key="2">
    <source>
        <dbReference type="EMBL" id="KAL1835690.1"/>
    </source>
</evidence>
<dbReference type="EMBL" id="JAZGSY010000565">
    <property type="protein sequence ID" value="KAL1835690.1"/>
    <property type="molecule type" value="Genomic_DNA"/>
</dbReference>
<sequence length="218" mass="22395">MSTKKGPSEGKKVTTENVPPIQETLGPVPADSLAAESARKGGSFASNLGSAQQEGAKKRGSGTEKQPGPGGTGDKTTSLHLQNQQQQRQQSVKEQEQQTRLSLGGSRTTPGIGGGQLNYQAEGQGGTAPSYVSVQHRHEGGPHGKNLHEESSELKGEREGGAGHPLADPGSAEDPARAQLAGMTGLRAGKMPRGQEGQAGGGVGEKTWYSGLEGDEPA</sequence>
<protein>
    <submittedName>
        <fullName evidence="2">Uncharacterized protein</fullName>
    </submittedName>
</protein>
<evidence type="ECO:0000313" key="3">
    <source>
        <dbReference type="Proteomes" id="UP001583172"/>
    </source>
</evidence>
<dbReference type="Proteomes" id="UP001583172">
    <property type="component" value="Unassembled WGS sequence"/>
</dbReference>
<reference evidence="2 3" key="1">
    <citation type="journal article" date="2024" name="Commun. Biol.">
        <title>Comparative genomic analysis of thermophilic fungi reveals convergent evolutionary adaptations and gene losses.</title>
        <authorList>
            <person name="Steindorff A.S."/>
            <person name="Aguilar-Pontes M.V."/>
            <person name="Robinson A.J."/>
            <person name="Andreopoulos B."/>
            <person name="LaButti K."/>
            <person name="Kuo A."/>
            <person name="Mondo S."/>
            <person name="Riley R."/>
            <person name="Otillar R."/>
            <person name="Haridas S."/>
            <person name="Lipzen A."/>
            <person name="Grimwood J."/>
            <person name="Schmutz J."/>
            <person name="Clum A."/>
            <person name="Reid I.D."/>
            <person name="Moisan M.C."/>
            <person name="Butler G."/>
            <person name="Nguyen T.T.M."/>
            <person name="Dewar K."/>
            <person name="Conant G."/>
            <person name="Drula E."/>
            <person name="Henrissat B."/>
            <person name="Hansel C."/>
            <person name="Singer S."/>
            <person name="Hutchinson M.I."/>
            <person name="de Vries R.P."/>
            <person name="Natvig D.O."/>
            <person name="Powell A.J."/>
            <person name="Tsang A."/>
            <person name="Grigoriev I.V."/>
        </authorList>
    </citation>
    <scope>NUCLEOTIDE SEQUENCE [LARGE SCALE GENOMIC DNA]</scope>
    <source>
        <strain evidence="2 3">CBS 620.91</strain>
    </source>
</reference>
<feature type="compositionally biased region" description="Basic and acidic residues" evidence="1">
    <location>
        <begin position="1"/>
        <end position="14"/>
    </location>
</feature>
<feature type="compositionally biased region" description="Polar residues" evidence="1">
    <location>
        <begin position="44"/>
        <end position="53"/>
    </location>
</feature>
<keyword evidence="3" id="KW-1185">Reference proteome</keyword>
<accession>A0ABR3V253</accession>
<organism evidence="2 3">
    <name type="scientific">Humicola insolens</name>
    <name type="common">Soft-rot fungus</name>
    <dbReference type="NCBI Taxonomy" id="85995"/>
    <lineage>
        <taxon>Eukaryota</taxon>
        <taxon>Fungi</taxon>
        <taxon>Dikarya</taxon>
        <taxon>Ascomycota</taxon>
        <taxon>Pezizomycotina</taxon>
        <taxon>Sordariomycetes</taxon>
        <taxon>Sordariomycetidae</taxon>
        <taxon>Sordariales</taxon>
        <taxon>Chaetomiaceae</taxon>
        <taxon>Mycothermus</taxon>
    </lineage>
</organism>
<feature type="region of interest" description="Disordered" evidence="1">
    <location>
        <begin position="1"/>
        <end position="218"/>
    </location>
</feature>